<accession>A0ABY4L0C8</accession>
<evidence type="ECO:0000313" key="5">
    <source>
        <dbReference type="Proteomes" id="UP000832041"/>
    </source>
</evidence>
<dbReference type="EMBL" id="CP051627">
    <property type="protein sequence ID" value="UPT19640.1"/>
    <property type="molecule type" value="Genomic_DNA"/>
</dbReference>
<keyword evidence="5" id="KW-1185">Reference proteome</keyword>
<comment type="similarity">
    <text evidence="1 2">Belongs to the Dps family.</text>
</comment>
<dbReference type="InterPro" id="IPR002177">
    <property type="entry name" value="DPS_DNA-bd"/>
</dbReference>
<dbReference type="Pfam" id="PF00210">
    <property type="entry name" value="Ferritin"/>
    <property type="match status" value="1"/>
</dbReference>
<organism evidence="4 5">
    <name type="scientific">Thermobifida alba</name>
    <name type="common">Thermomonospora alba</name>
    <dbReference type="NCBI Taxonomy" id="53522"/>
    <lineage>
        <taxon>Bacteria</taxon>
        <taxon>Bacillati</taxon>
        <taxon>Actinomycetota</taxon>
        <taxon>Actinomycetes</taxon>
        <taxon>Streptosporangiales</taxon>
        <taxon>Nocardiopsidaceae</taxon>
        <taxon>Thermobifida</taxon>
    </lineage>
</organism>
<gene>
    <name evidence="4" type="ORF">FOF52_00535</name>
</gene>
<dbReference type="CDD" id="cd01043">
    <property type="entry name" value="DPS"/>
    <property type="match status" value="1"/>
</dbReference>
<evidence type="ECO:0000313" key="4">
    <source>
        <dbReference type="EMBL" id="UPT19640.1"/>
    </source>
</evidence>
<dbReference type="PANTHER" id="PTHR42932:SF2">
    <property type="entry name" value="DNA PROTECTION DURING STARVATION PROTEIN 1"/>
    <property type="match status" value="1"/>
</dbReference>
<proteinExistence type="inferred from homology"/>
<sequence length="155" mass="17029">MAKIHGALTEEARKTTGQALQAAIVDLIDLTLLGKQAHWNVIGRNFRSIHLQLDELVAAARRHTDVLAERAVAIGVTPDGRSGRVAEDTRLPQLDPGYVQDDKVVAFAVEALSGAVERFQEHIRATEDADPVTQDLLIAASQDLEQQHWMFQAMS</sequence>
<dbReference type="InterPro" id="IPR008331">
    <property type="entry name" value="Ferritin_DPS_dom"/>
</dbReference>
<dbReference type="Gene3D" id="1.20.1260.10">
    <property type="match status" value="1"/>
</dbReference>
<evidence type="ECO:0000256" key="1">
    <source>
        <dbReference type="ARBA" id="ARBA00009497"/>
    </source>
</evidence>
<dbReference type="PRINTS" id="PR01346">
    <property type="entry name" value="HELNAPAPROT"/>
</dbReference>
<dbReference type="InterPro" id="IPR012347">
    <property type="entry name" value="Ferritin-like"/>
</dbReference>
<dbReference type="PIRSF" id="PIRSF005900">
    <property type="entry name" value="Dps"/>
    <property type="match status" value="1"/>
</dbReference>
<protein>
    <submittedName>
        <fullName evidence="4">DNA starvation/stationary phase protection protein</fullName>
    </submittedName>
</protein>
<evidence type="ECO:0000256" key="2">
    <source>
        <dbReference type="RuleBase" id="RU003875"/>
    </source>
</evidence>
<dbReference type="RefSeq" id="WP_248591862.1">
    <property type="nucleotide sequence ID" value="NZ_BAABEB010000001.1"/>
</dbReference>
<feature type="domain" description="Ferritin/DPS" evidence="3">
    <location>
        <begin position="18"/>
        <end position="154"/>
    </location>
</feature>
<dbReference type="InterPro" id="IPR009078">
    <property type="entry name" value="Ferritin-like_SF"/>
</dbReference>
<reference evidence="4 5" key="1">
    <citation type="submission" date="2020-04" db="EMBL/GenBank/DDBJ databases">
        <title>Thermobifida alba genome sequencing and assembly.</title>
        <authorList>
            <person name="Luzics S."/>
            <person name="Horvath B."/>
            <person name="Nagy I."/>
            <person name="Toth A."/>
            <person name="Nagy I."/>
            <person name="Kukolya J."/>
        </authorList>
    </citation>
    <scope>NUCLEOTIDE SEQUENCE [LARGE SCALE GENOMIC DNA]</scope>
    <source>
        <strain evidence="4 5">DSM 43795</strain>
    </source>
</reference>
<dbReference type="Proteomes" id="UP000832041">
    <property type="component" value="Chromosome"/>
</dbReference>
<dbReference type="PANTHER" id="PTHR42932">
    <property type="entry name" value="GENERAL STRESS PROTEIN 20U"/>
    <property type="match status" value="1"/>
</dbReference>
<name>A0ABY4L0C8_THEAE</name>
<dbReference type="SUPFAM" id="SSF47240">
    <property type="entry name" value="Ferritin-like"/>
    <property type="match status" value="1"/>
</dbReference>
<evidence type="ECO:0000259" key="3">
    <source>
        <dbReference type="Pfam" id="PF00210"/>
    </source>
</evidence>